<sequence>MPAQYFMDEFLPNSPEKQVCPGVNKQPFLKIPEGAAEKSVYVLLADAIRPFALGFEVVDTSQHPSGGIEYGGSRISEDPPQEKLSELSDDEREKFLDEWKFECDTVLGTRARGQMTAHALTQLGSQFCHFAFSVAIIGKHARLISWDRGGAVVTERLNYNEQPRLLADSSWRFSLSNAEHRGLVKFVTEAEADFVGREICVKLKLPPSTKRFKYEVPDDDVSRAQRDYPDPSTSYCYIGPHPNFPSRPLIGRATRSLPVYDPGTCRVKEGDTYRILHEHKVPHIVPFERGNDVGGHGSHTMTHEYVGDAWVCDLPLSTSHIHYRMVLGVVGREMSIFQPTHELASAVADAMEAHQDAYDATGILQTCERRQCHYH</sequence>
<evidence type="ECO:0000313" key="2">
    <source>
        <dbReference type="Proteomes" id="UP000183567"/>
    </source>
</evidence>
<comment type="caution">
    <text evidence="1">The sequence shown here is derived from an EMBL/GenBank/DDBJ whole genome shotgun (WGS) entry which is preliminary data.</text>
</comment>
<reference evidence="1 2" key="1">
    <citation type="submission" date="2016-03" db="EMBL/GenBank/DDBJ databases">
        <title>Comparative genomics of the ectomycorrhizal sister species Rhizopogon vinicolor and Rhizopogon vesiculosus (Basidiomycota: Boletales) reveals a divergence of the mating type B locus.</title>
        <authorList>
            <person name="Mujic A.B."/>
            <person name="Kuo A."/>
            <person name="Tritt A."/>
            <person name="Lipzen A."/>
            <person name="Chen C."/>
            <person name="Johnson J."/>
            <person name="Sharma A."/>
            <person name="Barry K."/>
            <person name="Grigoriev I.V."/>
            <person name="Spatafora J.W."/>
        </authorList>
    </citation>
    <scope>NUCLEOTIDE SEQUENCE [LARGE SCALE GENOMIC DNA]</scope>
    <source>
        <strain evidence="1 2">AM-OR11-056</strain>
    </source>
</reference>
<dbReference type="OrthoDB" id="2881271at2759"/>
<evidence type="ECO:0000313" key="1">
    <source>
        <dbReference type="EMBL" id="OJA12719.1"/>
    </source>
</evidence>
<organism evidence="1 2">
    <name type="scientific">Rhizopogon vesiculosus</name>
    <dbReference type="NCBI Taxonomy" id="180088"/>
    <lineage>
        <taxon>Eukaryota</taxon>
        <taxon>Fungi</taxon>
        <taxon>Dikarya</taxon>
        <taxon>Basidiomycota</taxon>
        <taxon>Agaricomycotina</taxon>
        <taxon>Agaricomycetes</taxon>
        <taxon>Agaricomycetidae</taxon>
        <taxon>Boletales</taxon>
        <taxon>Suillineae</taxon>
        <taxon>Rhizopogonaceae</taxon>
        <taxon>Rhizopogon</taxon>
    </lineage>
</organism>
<name>A0A1J8PW78_9AGAM</name>
<dbReference type="AlphaFoldDB" id="A0A1J8PW78"/>
<dbReference type="Proteomes" id="UP000183567">
    <property type="component" value="Unassembled WGS sequence"/>
</dbReference>
<gene>
    <name evidence="1" type="ORF">AZE42_02886</name>
</gene>
<dbReference type="EMBL" id="LVVM01004530">
    <property type="protein sequence ID" value="OJA12719.1"/>
    <property type="molecule type" value="Genomic_DNA"/>
</dbReference>
<protein>
    <recommendedName>
        <fullName evidence="3">Fungal-type protein kinase domain-containing protein</fullName>
    </recommendedName>
</protein>
<evidence type="ECO:0008006" key="3">
    <source>
        <dbReference type="Google" id="ProtNLM"/>
    </source>
</evidence>
<accession>A0A1J8PW78</accession>
<proteinExistence type="predicted"/>
<keyword evidence="2" id="KW-1185">Reference proteome</keyword>